<keyword evidence="6" id="KW-1003">Cell membrane</keyword>
<evidence type="ECO:0000256" key="4">
    <source>
        <dbReference type="ARBA" id="ARBA00023136"/>
    </source>
</evidence>
<dbReference type="InterPro" id="IPR021134">
    <property type="entry name" value="Bestrophin-like"/>
</dbReference>
<comment type="similarity">
    <text evidence="5 6">Belongs to the anion channel-forming bestrophin (TC 1.A.46) family. Calcium-sensitive chloride channel subfamily.</text>
</comment>
<comment type="function">
    <text evidence="6">Forms chloride channels.</text>
</comment>
<accession>A0AAN8WPC3</accession>
<evidence type="ECO:0000256" key="2">
    <source>
        <dbReference type="ARBA" id="ARBA00022692"/>
    </source>
</evidence>
<evidence type="ECO:0000256" key="6">
    <source>
        <dbReference type="RuleBase" id="RU363126"/>
    </source>
</evidence>
<dbReference type="AlphaFoldDB" id="A0AAN8WPC3"/>
<dbReference type="EMBL" id="JAXCGZ010015832">
    <property type="protein sequence ID" value="KAK7069796.1"/>
    <property type="molecule type" value="Genomic_DNA"/>
</dbReference>
<evidence type="ECO:0000256" key="5">
    <source>
        <dbReference type="ARBA" id="ARBA00034769"/>
    </source>
</evidence>
<name>A0AAN8WPC3_HALRR</name>
<keyword evidence="4 6" id="KW-0472">Membrane</keyword>
<feature type="transmembrane region" description="Helical" evidence="6">
    <location>
        <begin position="51"/>
        <end position="70"/>
    </location>
</feature>
<reference evidence="7 8" key="1">
    <citation type="submission" date="2023-11" db="EMBL/GenBank/DDBJ databases">
        <title>Halocaridina rubra genome assembly.</title>
        <authorList>
            <person name="Smith C."/>
        </authorList>
    </citation>
    <scope>NUCLEOTIDE SEQUENCE [LARGE SCALE GENOMIC DNA]</scope>
    <source>
        <strain evidence="7">EP-1</strain>
        <tissue evidence="7">Whole</tissue>
    </source>
</reference>
<keyword evidence="3 6" id="KW-1133">Transmembrane helix</keyword>
<gene>
    <name evidence="7" type="ORF">SK128_000565</name>
</gene>
<dbReference type="GO" id="GO:0005886">
    <property type="term" value="C:plasma membrane"/>
    <property type="evidence" value="ECO:0007669"/>
    <property type="project" value="UniProtKB-SubCell"/>
</dbReference>
<evidence type="ECO:0000313" key="7">
    <source>
        <dbReference type="EMBL" id="KAK7069796.1"/>
    </source>
</evidence>
<comment type="subcellular location">
    <subcellularLocation>
        <location evidence="6">Cell membrane</location>
        <topology evidence="6">Multi-pass membrane protein</topology>
    </subcellularLocation>
    <subcellularLocation>
        <location evidence="1">Membrane</location>
    </subcellularLocation>
</comment>
<feature type="transmembrane region" description="Helical" evidence="6">
    <location>
        <begin position="12"/>
        <end position="31"/>
    </location>
</feature>
<keyword evidence="8" id="KW-1185">Reference proteome</keyword>
<feature type="transmembrane region" description="Helical" evidence="6">
    <location>
        <begin position="212"/>
        <end position="232"/>
    </location>
</feature>
<sequence>METIHNTQVCFIFTQMNLFSVLYLCSLIYYILLHIRNFESLVLHCIRFRNLIPVSFVLGFYVSLVVSRWWGTYQSLPWPDTLAILMASHLPGQDDLSQKDRAAVLRYINLTIALTFSMVSPLVKNKLGTLNAFMNAGYLTPEEVHILENLEKRTTKHKTWVPIMWACKVIERARKEQRLTSDSHQKVLITEVMNIRKQCGGIIGWNEYNIPLVYTQVVTIAVYSFFIFSLIGEQFLDPEQNYKDNTIDLFVPVFALLQLFFYIGWLKVAEALLNPFGDDDHDFEFVPMLQRHLEMSSLLSEPSPSDLPSTIVDHPEVSNVKVEGIGNDIIVVKPDNSVETMLATDTTYVSYQTSS</sequence>
<evidence type="ECO:0000256" key="1">
    <source>
        <dbReference type="ARBA" id="ARBA00004370"/>
    </source>
</evidence>
<evidence type="ECO:0000256" key="3">
    <source>
        <dbReference type="ARBA" id="ARBA00022989"/>
    </source>
</evidence>
<dbReference type="GO" id="GO:0005254">
    <property type="term" value="F:chloride channel activity"/>
    <property type="evidence" value="ECO:0007669"/>
    <property type="project" value="UniProtKB-KW"/>
</dbReference>
<keyword evidence="6" id="KW-0406">Ion transport</keyword>
<feature type="transmembrane region" description="Helical" evidence="6">
    <location>
        <begin position="247"/>
        <end position="266"/>
    </location>
</feature>
<evidence type="ECO:0000313" key="8">
    <source>
        <dbReference type="Proteomes" id="UP001381693"/>
    </source>
</evidence>
<keyword evidence="6" id="KW-0868">Chloride</keyword>
<dbReference type="Pfam" id="PF01062">
    <property type="entry name" value="Bestrophin"/>
    <property type="match status" value="1"/>
</dbReference>
<feature type="transmembrane region" description="Helical" evidence="6">
    <location>
        <begin position="104"/>
        <end position="123"/>
    </location>
</feature>
<dbReference type="InterPro" id="IPR000615">
    <property type="entry name" value="Bestrophin"/>
</dbReference>
<dbReference type="GO" id="GO:0034707">
    <property type="term" value="C:chloride channel complex"/>
    <property type="evidence" value="ECO:0007669"/>
    <property type="project" value="UniProtKB-KW"/>
</dbReference>
<dbReference type="PANTHER" id="PTHR10736">
    <property type="entry name" value="BESTROPHIN"/>
    <property type="match status" value="1"/>
</dbReference>
<protein>
    <recommendedName>
        <fullName evidence="6">Bestrophin homolog</fullName>
    </recommendedName>
</protein>
<organism evidence="7 8">
    <name type="scientific">Halocaridina rubra</name>
    <name type="common">Hawaiian red shrimp</name>
    <dbReference type="NCBI Taxonomy" id="373956"/>
    <lineage>
        <taxon>Eukaryota</taxon>
        <taxon>Metazoa</taxon>
        <taxon>Ecdysozoa</taxon>
        <taxon>Arthropoda</taxon>
        <taxon>Crustacea</taxon>
        <taxon>Multicrustacea</taxon>
        <taxon>Malacostraca</taxon>
        <taxon>Eumalacostraca</taxon>
        <taxon>Eucarida</taxon>
        <taxon>Decapoda</taxon>
        <taxon>Pleocyemata</taxon>
        <taxon>Caridea</taxon>
        <taxon>Atyoidea</taxon>
        <taxon>Atyidae</taxon>
        <taxon>Halocaridina</taxon>
    </lineage>
</organism>
<keyword evidence="2 6" id="KW-0812">Transmembrane</keyword>
<keyword evidence="6" id="KW-0813">Transport</keyword>
<keyword evidence="6" id="KW-0869">Chloride channel</keyword>
<keyword evidence="6" id="KW-0407">Ion channel</keyword>
<dbReference type="Proteomes" id="UP001381693">
    <property type="component" value="Unassembled WGS sequence"/>
</dbReference>
<comment type="caution">
    <text evidence="7">The sequence shown here is derived from an EMBL/GenBank/DDBJ whole genome shotgun (WGS) entry which is preliminary data.</text>
</comment>
<proteinExistence type="inferred from homology"/>